<dbReference type="GO" id="GO:0005506">
    <property type="term" value="F:iron ion binding"/>
    <property type="evidence" value="ECO:0007669"/>
    <property type="project" value="InterPro"/>
</dbReference>
<dbReference type="PROSITE" id="PS00086">
    <property type="entry name" value="CYTOCHROME_P450"/>
    <property type="match status" value="1"/>
</dbReference>
<evidence type="ECO:0000256" key="4">
    <source>
        <dbReference type="ARBA" id="ARBA00022617"/>
    </source>
</evidence>
<sequence>MEVSQFLIATGICFLIVQFIMLLQTRKKFPPGPVPFPLFGSLWRIGWKIRPDTFMKLRDTYGNIFTFWIGHTPVIVLTGFTAMKNGLINNSEAMCQRPMFPFSKILGSGKGIMFSNGKTWKQQRQFGKSTLQKLGTMKKGLEQHIQEEASQLVKTFAQTKGQPLDPFLLFMHSASQMIHTAVFGETVLREDDMFQRLVEHINNITKCRGTFGEMMYNIFPSLVEYLPGPHKTAVSSFEFMISYIKKKMGNSKNSQASHEPQSYVDFYLAHMDDEKKDTTSTFHEDNLIQVIVDLFLTGTDTIAFTLSWALFFMGIHPKIQEKVQKEIKSALDPHKTICYEDRKKLPYSYAVIHETQRLSSIAFPNHFRLCAIDLTVLDCYIPKGSIVIPDSCSVLLDPKKWEMPRQFNPNHFLDQDGKFVFREDFLTFGAGARECLGKSLAQMELFIFFTNLMKTFTFQYPEGLKGFNMEHVIGAGMQPFPLKICAVPC</sequence>
<keyword evidence="5 10" id="KW-0479">Metal-binding</keyword>
<keyword evidence="9 12" id="KW-0472">Membrane</keyword>
<dbReference type="AlphaFoldDB" id="A0A6J1VM43"/>
<evidence type="ECO:0000256" key="7">
    <source>
        <dbReference type="ARBA" id="ARBA00023004"/>
    </source>
</evidence>
<evidence type="ECO:0000256" key="1">
    <source>
        <dbReference type="ARBA" id="ARBA00001971"/>
    </source>
</evidence>
<dbReference type="Pfam" id="PF00067">
    <property type="entry name" value="p450"/>
    <property type="match status" value="1"/>
</dbReference>
<dbReference type="InterPro" id="IPR001128">
    <property type="entry name" value="Cyt_P450"/>
</dbReference>
<dbReference type="GO" id="GO:0016712">
    <property type="term" value="F:oxidoreductase activity, acting on paired donors, with incorporation or reduction of molecular oxygen, reduced flavin or flavoprotein as one donor, and incorporation of one atom of oxygen"/>
    <property type="evidence" value="ECO:0007669"/>
    <property type="project" value="TreeGrafter"/>
</dbReference>
<dbReference type="PANTHER" id="PTHR24300">
    <property type="entry name" value="CYTOCHROME P450 508A4-RELATED"/>
    <property type="match status" value="1"/>
</dbReference>
<evidence type="ECO:0000256" key="5">
    <source>
        <dbReference type="ARBA" id="ARBA00022723"/>
    </source>
</evidence>
<evidence type="ECO:0000256" key="3">
    <source>
        <dbReference type="ARBA" id="ARBA00010617"/>
    </source>
</evidence>
<dbReference type="KEGG" id="nss:113426090"/>
<evidence type="ECO:0000256" key="10">
    <source>
        <dbReference type="PIRSR" id="PIRSR602401-1"/>
    </source>
</evidence>
<evidence type="ECO:0000256" key="12">
    <source>
        <dbReference type="SAM" id="Phobius"/>
    </source>
</evidence>
<keyword evidence="6 11" id="KW-0560">Oxidoreductase</keyword>
<dbReference type="PANTHER" id="PTHR24300:SF134">
    <property type="entry name" value="CYTOCHROME P450, FAMILY 2, SUBFAMILY AB, POLYPEPTIDE 2-RELATED"/>
    <property type="match status" value="1"/>
</dbReference>
<keyword evidence="4 10" id="KW-0349">Heme</keyword>
<reference evidence="14" key="1">
    <citation type="submission" date="2025-08" db="UniProtKB">
        <authorList>
            <consortium name="RefSeq"/>
        </authorList>
    </citation>
    <scope>IDENTIFICATION</scope>
</reference>
<dbReference type="SUPFAM" id="SSF48264">
    <property type="entry name" value="Cytochrome P450"/>
    <property type="match status" value="1"/>
</dbReference>
<evidence type="ECO:0000256" key="2">
    <source>
        <dbReference type="ARBA" id="ARBA00004370"/>
    </source>
</evidence>
<evidence type="ECO:0000256" key="8">
    <source>
        <dbReference type="ARBA" id="ARBA00023033"/>
    </source>
</evidence>
<dbReference type="GO" id="GO:0006805">
    <property type="term" value="P:xenobiotic metabolic process"/>
    <property type="evidence" value="ECO:0007669"/>
    <property type="project" value="TreeGrafter"/>
</dbReference>
<dbReference type="Proteomes" id="UP000504612">
    <property type="component" value="Unplaced"/>
</dbReference>
<dbReference type="GO" id="GO:0006082">
    <property type="term" value="P:organic acid metabolic process"/>
    <property type="evidence" value="ECO:0007669"/>
    <property type="project" value="TreeGrafter"/>
</dbReference>
<dbReference type="GeneID" id="113426090"/>
<keyword evidence="12" id="KW-1133">Transmembrane helix</keyword>
<gene>
    <name evidence="14" type="primary">LOC113426090</name>
</gene>
<comment type="cofactor">
    <cofactor evidence="1 10">
        <name>heme</name>
        <dbReference type="ChEBI" id="CHEBI:30413"/>
    </cofactor>
</comment>
<evidence type="ECO:0000256" key="6">
    <source>
        <dbReference type="ARBA" id="ARBA00023002"/>
    </source>
</evidence>
<dbReference type="FunFam" id="1.10.630.10:FF:000004">
    <property type="entry name" value="cytochrome P450 2D15 isoform X1"/>
    <property type="match status" value="1"/>
</dbReference>
<evidence type="ECO:0000256" key="11">
    <source>
        <dbReference type="RuleBase" id="RU000461"/>
    </source>
</evidence>
<organism evidence="13 14">
    <name type="scientific">Notechis scutatus</name>
    <name type="common">mainland tiger snake</name>
    <dbReference type="NCBI Taxonomy" id="8663"/>
    <lineage>
        <taxon>Eukaryota</taxon>
        <taxon>Metazoa</taxon>
        <taxon>Chordata</taxon>
        <taxon>Craniata</taxon>
        <taxon>Vertebrata</taxon>
        <taxon>Euteleostomi</taxon>
        <taxon>Lepidosauria</taxon>
        <taxon>Squamata</taxon>
        <taxon>Bifurcata</taxon>
        <taxon>Unidentata</taxon>
        <taxon>Episquamata</taxon>
        <taxon>Toxicofera</taxon>
        <taxon>Serpentes</taxon>
        <taxon>Colubroidea</taxon>
        <taxon>Elapidae</taxon>
        <taxon>Hydrophiinae</taxon>
        <taxon>Notechis</taxon>
    </lineage>
</organism>
<feature type="transmembrane region" description="Helical" evidence="12">
    <location>
        <begin position="6"/>
        <end position="23"/>
    </location>
</feature>
<dbReference type="InterPro" id="IPR050182">
    <property type="entry name" value="Cytochrome_P450_fam2"/>
</dbReference>
<dbReference type="PRINTS" id="PR00463">
    <property type="entry name" value="EP450I"/>
</dbReference>
<comment type="similarity">
    <text evidence="3 11">Belongs to the cytochrome P450 family.</text>
</comment>
<proteinExistence type="inferred from homology"/>
<dbReference type="GO" id="GO:0020037">
    <property type="term" value="F:heme binding"/>
    <property type="evidence" value="ECO:0007669"/>
    <property type="project" value="InterPro"/>
</dbReference>
<dbReference type="GO" id="GO:0005737">
    <property type="term" value="C:cytoplasm"/>
    <property type="evidence" value="ECO:0007669"/>
    <property type="project" value="TreeGrafter"/>
</dbReference>
<feature type="transmembrane region" description="Helical" evidence="12">
    <location>
        <begin position="64"/>
        <end position="83"/>
    </location>
</feature>
<dbReference type="PRINTS" id="PR00385">
    <property type="entry name" value="P450"/>
</dbReference>
<dbReference type="InterPro" id="IPR036396">
    <property type="entry name" value="Cyt_P450_sf"/>
</dbReference>
<feature type="binding site" description="axial binding residue" evidence="10">
    <location>
        <position position="435"/>
    </location>
    <ligand>
        <name>heme</name>
        <dbReference type="ChEBI" id="CHEBI:30413"/>
    </ligand>
    <ligandPart>
        <name>Fe</name>
        <dbReference type="ChEBI" id="CHEBI:18248"/>
    </ligandPart>
</feature>
<keyword evidence="7 10" id="KW-0408">Iron</keyword>
<dbReference type="InterPro" id="IPR017972">
    <property type="entry name" value="Cyt_P450_CS"/>
</dbReference>
<evidence type="ECO:0000313" key="14">
    <source>
        <dbReference type="RefSeq" id="XP_026544207.1"/>
    </source>
</evidence>
<name>A0A6J1VM43_9SAUR</name>
<keyword evidence="8 11" id="KW-0503">Monooxygenase</keyword>
<protein>
    <submittedName>
        <fullName evidence="14">Cytochrome P450 2J2-like</fullName>
    </submittedName>
</protein>
<dbReference type="RefSeq" id="XP_026544207.1">
    <property type="nucleotide sequence ID" value="XM_026688422.1"/>
</dbReference>
<comment type="subcellular location">
    <subcellularLocation>
        <location evidence="2">Membrane</location>
    </subcellularLocation>
</comment>
<keyword evidence="13" id="KW-1185">Reference proteome</keyword>
<accession>A0A6J1VM43</accession>
<dbReference type="Gene3D" id="1.10.630.10">
    <property type="entry name" value="Cytochrome P450"/>
    <property type="match status" value="1"/>
</dbReference>
<dbReference type="GO" id="GO:0016020">
    <property type="term" value="C:membrane"/>
    <property type="evidence" value="ECO:0007669"/>
    <property type="project" value="UniProtKB-SubCell"/>
</dbReference>
<evidence type="ECO:0000256" key="9">
    <source>
        <dbReference type="ARBA" id="ARBA00023136"/>
    </source>
</evidence>
<dbReference type="InterPro" id="IPR002401">
    <property type="entry name" value="Cyt_P450_E_grp-I"/>
</dbReference>
<keyword evidence="12" id="KW-0812">Transmembrane</keyword>
<evidence type="ECO:0000313" key="13">
    <source>
        <dbReference type="Proteomes" id="UP000504612"/>
    </source>
</evidence>